<dbReference type="GO" id="GO:0008757">
    <property type="term" value="F:S-adenosylmethionine-dependent methyltransferase activity"/>
    <property type="evidence" value="ECO:0007669"/>
    <property type="project" value="UniProtKB-ARBA"/>
</dbReference>
<comment type="pathway">
    <text evidence="1">Aromatic compound metabolism; phenylpropanoid biosynthesis.</text>
</comment>
<evidence type="ECO:0000256" key="8">
    <source>
        <dbReference type="PIRSR" id="PIRSR005739-1"/>
    </source>
</evidence>
<dbReference type="EMBL" id="JBGMDY010000011">
    <property type="protein sequence ID" value="KAL2316551.1"/>
    <property type="molecule type" value="Genomic_DNA"/>
</dbReference>
<dbReference type="Proteomes" id="UP001603857">
    <property type="component" value="Unassembled WGS sequence"/>
</dbReference>
<evidence type="ECO:0000259" key="10">
    <source>
        <dbReference type="Pfam" id="PF08100"/>
    </source>
</evidence>
<dbReference type="FunFam" id="3.40.50.150:FF:000061">
    <property type="entry name" value="Caffeic acid O-methyltransferase"/>
    <property type="match status" value="1"/>
</dbReference>
<organism evidence="11 12">
    <name type="scientific">Flemingia macrophylla</name>
    <dbReference type="NCBI Taxonomy" id="520843"/>
    <lineage>
        <taxon>Eukaryota</taxon>
        <taxon>Viridiplantae</taxon>
        <taxon>Streptophyta</taxon>
        <taxon>Embryophyta</taxon>
        <taxon>Tracheophyta</taxon>
        <taxon>Spermatophyta</taxon>
        <taxon>Magnoliopsida</taxon>
        <taxon>eudicotyledons</taxon>
        <taxon>Gunneridae</taxon>
        <taxon>Pentapetalae</taxon>
        <taxon>rosids</taxon>
        <taxon>fabids</taxon>
        <taxon>Fabales</taxon>
        <taxon>Fabaceae</taxon>
        <taxon>Papilionoideae</taxon>
        <taxon>50 kb inversion clade</taxon>
        <taxon>NPAAA clade</taxon>
        <taxon>indigoferoid/millettioid clade</taxon>
        <taxon>Phaseoleae</taxon>
        <taxon>Flemingia</taxon>
    </lineage>
</organism>
<dbReference type="GO" id="GO:0032259">
    <property type="term" value="P:methylation"/>
    <property type="evidence" value="ECO:0007669"/>
    <property type="project" value="UniProtKB-KW"/>
</dbReference>
<sequence length="362" mass="40206">MEECQRQEVVSDEEAFLFAMELAGASAVPMVLKSALDLGILELIAKAGPGAYLSTSQIVSQIPIIKNPEAPAMLDRMFSLLASYNILTCSLQQQPHGSKAERHYGLHPKAKYLVNNEHGVSVASYFLMEQDKDIKDMWYELTNSVKEGGLPFNNAYGMTAFEFHNINPRFNKLFNKAMFDCSSITMKKILETYNGFEGLGSVVDVGGGTGAIANMIASKYPNIKCINFDLPHVIKEAPPYTGVKHIGGDMFVSVPKADAIFIKWVCHDWNDEQCLKLLKNCYDSLPDNGKVIIVEGLIPEKPDSTLGSRYEFQMDIIMLCHSYGGKEKTEKEYETLAKGAGFHGFQIVCSVLGMHVMEFLKN</sequence>
<dbReference type="Pfam" id="PF00891">
    <property type="entry name" value="Methyltransf_2"/>
    <property type="match status" value="1"/>
</dbReference>
<dbReference type="Pfam" id="PF08100">
    <property type="entry name" value="Dimerisation"/>
    <property type="match status" value="1"/>
</dbReference>
<dbReference type="FunFam" id="1.10.10.10:FF:000357">
    <property type="entry name" value="Caffeic acid 3-O-methyltransferase"/>
    <property type="match status" value="1"/>
</dbReference>
<dbReference type="PANTHER" id="PTHR11746">
    <property type="entry name" value="O-METHYLTRANSFERASE"/>
    <property type="match status" value="1"/>
</dbReference>
<keyword evidence="12" id="KW-1185">Reference proteome</keyword>
<dbReference type="InterPro" id="IPR029063">
    <property type="entry name" value="SAM-dependent_MTases_sf"/>
</dbReference>
<evidence type="ECO:0000313" key="12">
    <source>
        <dbReference type="Proteomes" id="UP001603857"/>
    </source>
</evidence>
<dbReference type="InterPro" id="IPR036388">
    <property type="entry name" value="WH-like_DNA-bd_sf"/>
</dbReference>
<reference evidence="11 12" key="1">
    <citation type="submission" date="2024-08" db="EMBL/GenBank/DDBJ databases">
        <title>Insights into the chromosomal genome structure of Flemingia macrophylla.</title>
        <authorList>
            <person name="Ding Y."/>
            <person name="Zhao Y."/>
            <person name="Bi W."/>
            <person name="Wu M."/>
            <person name="Zhao G."/>
            <person name="Gong Y."/>
            <person name="Li W."/>
            <person name="Zhang P."/>
        </authorList>
    </citation>
    <scope>NUCLEOTIDE SEQUENCE [LARGE SCALE GENOMIC DNA]</scope>
    <source>
        <strain evidence="11">DYQJB</strain>
        <tissue evidence="11">Leaf</tissue>
    </source>
</reference>
<dbReference type="GO" id="GO:0047763">
    <property type="term" value="F:caffeate O-methyltransferase activity"/>
    <property type="evidence" value="ECO:0007669"/>
    <property type="project" value="UniProtKB-EC"/>
</dbReference>
<accession>A0ABD1KZ64</accession>
<evidence type="ECO:0000256" key="5">
    <source>
        <dbReference type="ARBA" id="ARBA00022733"/>
    </source>
</evidence>
<keyword evidence="3" id="KW-0808">Transferase</keyword>
<dbReference type="InterPro" id="IPR012967">
    <property type="entry name" value="COMT_dimerisation"/>
</dbReference>
<dbReference type="Gene3D" id="3.40.50.150">
    <property type="entry name" value="Vaccinia Virus protein VP39"/>
    <property type="match status" value="1"/>
</dbReference>
<dbReference type="CDD" id="cd02440">
    <property type="entry name" value="AdoMet_MTases"/>
    <property type="match status" value="1"/>
</dbReference>
<dbReference type="EC" id="2.1.1.68" evidence="6"/>
<dbReference type="AlphaFoldDB" id="A0ABD1KZ64"/>
<keyword evidence="5" id="KW-0438">Lignin biosynthesis</keyword>
<dbReference type="PIRSF" id="PIRSF005739">
    <property type="entry name" value="O-mtase"/>
    <property type="match status" value="1"/>
</dbReference>
<dbReference type="GO" id="GO:0009809">
    <property type="term" value="P:lignin biosynthetic process"/>
    <property type="evidence" value="ECO:0007669"/>
    <property type="project" value="UniProtKB-KW"/>
</dbReference>
<dbReference type="InterPro" id="IPR016461">
    <property type="entry name" value="COMT-like"/>
</dbReference>
<dbReference type="SUPFAM" id="SSF53335">
    <property type="entry name" value="S-adenosyl-L-methionine-dependent methyltransferases"/>
    <property type="match status" value="1"/>
</dbReference>
<comment type="function">
    <text evidence="7">Catalyzes the conversion of caffeic acid to ferulic acid and of 5-hydroxyferulic acid to sinapic acid. The resulting products may subsequently be converted to the corresponding alcohols that are incorporated into lignins.</text>
</comment>
<gene>
    <name evidence="11" type="ORF">Fmac_030427</name>
</gene>
<proteinExistence type="predicted"/>
<dbReference type="Gene3D" id="1.10.10.10">
    <property type="entry name" value="Winged helix-like DNA-binding domain superfamily/Winged helix DNA-binding domain"/>
    <property type="match status" value="1"/>
</dbReference>
<evidence type="ECO:0000256" key="4">
    <source>
        <dbReference type="ARBA" id="ARBA00022691"/>
    </source>
</evidence>
<comment type="caution">
    <text evidence="11">The sequence shown here is derived from an EMBL/GenBank/DDBJ whole genome shotgun (WGS) entry which is preliminary data.</text>
</comment>
<evidence type="ECO:0000256" key="7">
    <source>
        <dbReference type="ARBA" id="ARBA00045231"/>
    </source>
</evidence>
<dbReference type="PROSITE" id="PS51683">
    <property type="entry name" value="SAM_OMT_II"/>
    <property type="match status" value="1"/>
</dbReference>
<evidence type="ECO:0000256" key="1">
    <source>
        <dbReference type="ARBA" id="ARBA00004928"/>
    </source>
</evidence>
<evidence type="ECO:0000256" key="3">
    <source>
        <dbReference type="ARBA" id="ARBA00022679"/>
    </source>
</evidence>
<evidence type="ECO:0000313" key="11">
    <source>
        <dbReference type="EMBL" id="KAL2316551.1"/>
    </source>
</evidence>
<evidence type="ECO:0000256" key="2">
    <source>
        <dbReference type="ARBA" id="ARBA00022603"/>
    </source>
</evidence>
<dbReference type="InterPro" id="IPR036390">
    <property type="entry name" value="WH_DNA-bd_sf"/>
</dbReference>
<dbReference type="SUPFAM" id="SSF46785">
    <property type="entry name" value="Winged helix' DNA-binding domain"/>
    <property type="match status" value="1"/>
</dbReference>
<keyword evidence="4" id="KW-0949">S-adenosyl-L-methionine</keyword>
<protein>
    <recommendedName>
        <fullName evidence="6">caffeate O-methyltransferase</fullName>
        <ecNumber evidence="6">2.1.1.68</ecNumber>
    </recommendedName>
</protein>
<feature type="active site" description="Proton acceptor" evidence="8">
    <location>
        <position position="267"/>
    </location>
</feature>
<evidence type="ECO:0000259" key="9">
    <source>
        <dbReference type="Pfam" id="PF00891"/>
    </source>
</evidence>
<name>A0ABD1KZ64_9FABA</name>
<feature type="domain" description="O-methyltransferase dimerisation" evidence="10">
    <location>
        <begin position="20"/>
        <end position="115"/>
    </location>
</feature>
<keyword evidence="2" id="KW-0489">Methyltransferase</keyword>
<feature type="domain" description="O-methyltransferase C-terminal" evidence="9">
    <location>
        <begin position="138"/>
        <end position="342"/>
    </location>
</feature>
<evidence type="ECO:0000256" key="6">
    <source>
        <dbReference type="ARBA" id="ARBA00039011"/>
    </source>
</evidence>
<dbReference type="InterPro" id="IPR001077">
    <property type="entry name" value="COMT_C"/>
</dbReference>